<evidence type="ECO:0000313" key="7">
    <source>
        <dbReference type="Proteomes" id="UP000051888"/>
    </source>
</evidence>
<proteinExistence type="predicted"/>
<evidence type="ECO:0008006" key="8">
    <source>
        <dbReference type="Google" id="ProtNLM"/>
    </source>
</evidence>
<dbReference type="EMBL" id="LJJC01000004">
    <property type="protein sequence ID" value="KQL52787.1"/>
    <property type="molecule type" value="Genomic_DNA"/>
</dbReference>
<evidence type="ECO:0000256" key="1">
    <source>
        <dbReference type="ARBA" id="ARBA00023015"/>
    </source>
</evidence>
<keyword evidence="2" id="KW-0238">DNA-binding</keyword>
<dbReference type="InterPro" id="IPR000281">
    <property type="entry name" value="HTH_RpiR"/>
</dbReference>
<dbReference type="PROSITE" id="PS51071">
    <property type="entry name" value="HTH_RPIR"/>
    <property type="match status" value="1"/>
</dbReference>
<keyword evidence="3" id="KW-0804">Transcription</keyword>
<comment type="caution">
    <text evidence="6">The sequence shown here is derived from an EMBL/GenBank/DDBJ whole genome shotgun (WGS) entry which is preliminary data.</text>
</comment>
<dbReference type="SUPFAM" id="SSF46689">
    <property type="entry name" value="Homeodomain-like"/>
    <property type="match status" value="1"/>
</dbReference>
<evidence type="ECO:0000259" key="4">
    <source>
        <dbReference type="PROSITE" id="PS51071"/>
    </source>
</evidence>
<gene>
    <name evidence="6" type="ORF">AN964_04130</name>
</gene>
<dbReference type="GO" id="GO:0097367">
    <property type="term" value="F:carbohydrate derivative binding"/>
    <property type="evidence" value="ECO:0007669"/>
    <property type="project" value="InterPro"/>
</dbReference>
<dbReference type="CDD" id="cd05013">
    <property type="entry name" value="SIS_RpiR"/>
    <property type="match status" value="1"/>
</dbReference>
<protein>
    <recommendedName>
        <fullName evidence="8">Transcriptional regulator</fullName>
    </recommendedName>
</protein>
<dbReference type="GO" id="GO:1901135">
    <property type="term" value="P:carbohydrate derivative metabolic process"/>
    <property type="evidence" value="ECO:0007669"/>
    <property type="project" value="InterPro"/>
</dbReference>
<keyword evidence="1" id="KW-0805">Transcription regulation</keyword>
<evidence type="ECO:0000259" key="5">
    <source>
        <dbReference type="PROSITE" id="PS51464"/>
    </source>
</evidence>
<dbReference type="Gene3D" id="3.40.50.10490">
    <property type="entry name" value="Glucose-6-phosphate isomerase like protein, domain 1"/>
    <property type="match status" value="1"/>
</dbReference>
<dbReference type="PANTHER" id="PTHR30514:SF18">
    <property type="entry name" value="RPIR-FAMILY TRANSCRIPTIONAL REGULATOR"/>
    <property type="match status" value="1"/>
</dbReference>
<dbReference type="InterPro" id="IPR036388">
    <property type="entry name" value="WH-like_DNA-bd_sf"/>
</dbReference>
<evidence type="ECO:0000256" key="2">
    <source>
        <dbReference type="ARBA" id="ARBA00023125"/>
    </source>
</evidence>
<keyword evidence="7" id="KW-1185">Reference proteome</keyword>
<dbReference type="InterPro" id="IPR001347">
    <property type="entry name" value="SIS_dom"/>
</dbReference>
<dbReference type="Pfam" id="PF01380">
    <property type="entry name" value="SIS"/>
    <property type="match status" value="1"/>
</dbReference>
<dbReference type="PANTHER" id="PTHR30514">
    <property type="entry name" value="GLUCOKINASE"/>
    <property type="match status" value="1"/>
</dbReference>
<dbReference type="GO" id="GO:0003677">
    <property type="term" value="F:DNA binding"/>
    <property type="evidence" value="ECO:0007669"/>
    <property type="project" value="UniProtKB-KW"/>
</dbReference>
<dbReference type="GO" id="GO:0003700">
    <property type="term" value="F:DNA-binding transcription factor activity"/>
    <property type="evidence" value="ECO:0007669"/>
    <property type="project" value="InterPro"/>
</dbReference>
<dbReference type="PATRIC" id="fig|157838.3.peg.917"/>
<name>A0A0Q3WUS2_9BACI</name>
<dbReference type="InterPro" id="IPR046348">
    <property type="entry name" value="SIS_dom_sf"/>
</dbReference>
<feature type="domain" description="HTH rpiR-type" evidence="4">
    <location>
        <begin position="1"/>
        <end position="54"/>
    </location>
</feature>
<feature type="domain" description="SIS" evidence="5">
    <location>
        <begin position="99"/>
        <end position="238"/>
    </location>
</feature>
<dbReference type="Proteomes" id="UP000051888">
    <property type="component" value="Unassembled WGS sequence"/>
</dbReference>
<reference evidence="6 7" key="1">
    <citation type="submission" date="2015-09" db="EMBL/GenBank/DDBJ databases">
        <title>Genome sequencing project for genomic taxonomy and phylogenomics of Bacillus-like bacteria.</title>
        <authorList>
            <person name="Liu B."/>
            <person name="Wang J."/>
            <person name="Zhu Y."/>
            <person name="Liu G."/>
            <person name="Chen Q."/>
            <person name="Chen Z."/>
            <person name="Lan J."/>
            <person name="Che J."/>
            <person name="Ge C."/>
            <person name="Shi H."/>
            <person name="Pan Z."/>
            <person name="Liu X."/>
        </authorList>
    </citation>
    <scope>NUCLEOTIDE SEQUENCE [LARGE SCALE GENOMIC DNA]</scope>
    <source>
        <strain evidence="6 7">LMG 18435</strain>
    </source>
</reference>
<sequence length="249" mass="28139">MLLADPTAFAARSAKTVGESIGVSETMIIRFCNALGYQGYSELQQEIREVIYDIRTAKWSNDGKESDQSPYSFKQIMRWDQTNIENTANHMNPEDMDAAISKIVDADAVLVAGLHAAFPMAHWFTFALDLLKKNCHLYRPEFSTHLGAFTDQSVLVVFSYYRYSLHPIRLAEKAKEKGLFVIAFTDTTISPITEYADIVFTLEIPTRSILQFAPVTFSMMNALLSGISVKSNANIDFKEEDKIMDFFVQ</sequence>
<dbReference type="Pfam" id="PF01418">
    <property type="entry name" value="HTH_6"/>
    <property type="match status" value="1"/>
</dbReference>
<evidence type="ECO:0000313" key="6">
    <source>
        <dbReference type="EMBL" id="KQL52787.1"/>
    </source>
</evidence>
<dbReference type="SUPFAM" id="SSF53697">
    <property type="entry name" value="SIS domain"/>
    <property type="match status" value="1"/>
</dbReference>
<organism evidence="6 7">
    <name type="scientific">Heyndrickxia shackletonii</name>
    <dbReference type="NCBI Taxonomy" id="157838"/>
    <lineage>
        <taxon>Bacteria</taxon>
        <taxon>Bacillati</taxon>
        <taxon>Bacillota</taxon>
        <taxon>Bacilli</taxon>
        <taxon>Bacillales</taxon>
        <taxon>Bacillaceae</taxon>
        <taxon>Heyndrickxia</taxon>
    </lineage>
</organism>
<dbReference type="PROSITE" id="PS51464">
    <property type="entry name" value="SIS"/>
    <property type="match status" value="1"/>
</dbReference>
<evidence type="ECO:0000256" key="3">
    <source>
        <dbReference type="ARBA" id="ARBA00023163"/>
    </source>
</evidence>
<dbReference type="InterPro" id="IPR009057">
    <property type="entry name" value="Homeodomain-like_sf"/>
</dbReference>
<dbReference type="STRING" id="157838.AN964_04130"/>
<dbReference type="AlphaFoldDB" id="A0A0Q3WUS2"/>
<dbReference type="InterPro" id="IPR047640">
    <property type="entry name" value="RpiR-like"/>
</dbReference>
<dbReference type="Gene3D" id="1.10.10.10">
    <property type="entry name" value="Winged helix-like DNA-binding domain superfamily/Winged helix DNA-binding domain"/>
    <property type="match status" value="1"/>
</dbReference>
<accession>A0A0Q3WUS2</accession>
<dbReference type="InterPro" id="IPR035472">
    <property type="entry name" value="RpiR-like_SIS"/>
</dbReference>